<dbReference type="AlphaFoldDB" id="A0A9I9E5Z0"/>
<name>A0A9I9E5Z0_CUCME</name>
<sequence length="61" mass="7148">MVIDDILSIDSMETRILPRIMNTSLFRFKTPFITQRETRPIPSKMITSENQCSDQKLIPLH</sequence>
<protein>
    <submittedName>
        <fullName evidence="1">Uncharacterized protein</fullName>
    </submittedName>
</protein>
<reference evidence="1" key="1">
    <citation type="submission" date="2023-03" db="UniProtKB">
        <authorList>
            <consortium name="EnsemblPlants"/>
        </authorList>
    </citation>
    <scope>IDENTIFICATION</scope>
</reference>
<evidence type="ECO:0000313" key="1">
    <source>
        <dbReference type="EnsemblPlants" id="MELO3C029224.2.1"/>
    </source>
</evidence>
<dbReference type="Gramene" id="MELO3C029224.2.1">
    <property type="protein sequence ID" value="MELO3C029224.2.1"/>
    <property type="gene ID" value="MELO3C029224.2"/>
</dbReference>
<proteinExistence type="predicted"/>
<accession>A0A9I9E5Z0</accession>
<dbReference type="EnsemblPlants" id="MELO3C029224.2.1">
    <property type="protein sequence ID" value="MELO3C029224.2.1"/>
    <property type="gene ID" value="MELO3C029224.2"/>
</dbReference>
<organism evidence="1">
    <name type="scientific">Cucumis melo</name>
    <name type="common">Muskmelon</name>
    <dbReference type="NCBI Taxonomy" id="3656"/>
    <lineage>
        <taxon>Eukaryota</taxon>
        <taxon>Viridiplantae</taxon>
        <taxon>Streptophyta</taxon>
        <taxon>Embryophyta</taxon>
        <taxon>Tracheophyta</taxon>
        <taxon>Spermatophyta</taxon>
        <taxon>Magnoliopsida</taxon>
        <taxon>eudicotyledons</taxon>
        <taxon>Gunneridae</taxon>
        <taxon>Pentapetalae</taxon>
        <taxon>rosids</taxon>
        <taxon>fabids</taxon>
        <taxon>Cucurbitales</taxon>
        <taxon>Cucurbitaceae</taxon>
        <taxon>Benincaseae</taxon>
        <taxon>Cucumis</taxon>
    </lineage>
</organism>